<sequence length="81" mass="9094">MGRRPYKGAPRTRNGAERGERTRRDDACSADGRATDTRSYASSRRGTRAACTRAALYQKVYRRDTGVSCVVTYDVSNEDRN</sequence>
<feature type="region of interest" description="Disordered" evidence="1">
    <location>
        <begin position="1"/>
        <end position="48"/>
    </location>
</feature>
<gene>
    <name evidence="2" type="ORF">EVAR_41596_1</name>
</gene>
<keyword evidence="3" id="KW-1185">Reference proteome</keyword>
<protein>
    <submittedName>
        <fullName evidence="2">Uncharacterized protein</fullName>
    </submittedName>
</protein>
<dbReference type="Proteomes" id="UP000299102">
    <property type="component" value="Unassembled WGS sequence"/>
</dbReference>
<proteinExistence type="predicted"/>
<evidence type="ECO:0000313" key="2">
    <source>
        <dbReference type="EMBL" id="GBP70450.1"/>
    </source>
</evidence>
<evidence type="ECO:0000313" key="3">
    <source>
        <dbReference type="Proteomes" id="UP000299102"/>
    </source>
</evidence>
<comment type="caution">
    <text evidence="2">The sequence shown here is derived from an EMBL/GenBank/DDBJ whole genome shotgun (WGS) entry which is preliminary data.</text>
</comment>
<dbReference type="AlphaFoldDB" id="A0A4C1Y4M1"/>
<organism evidence="2 3">
    <name type="scientific">Eumeta variegata</name>
    <name type="common">Bagworm moth</name>
    <name type="synonym">Eumeta japonica</name>
    <dbReference type="NCBI Taxonomy" id="151549"/>
    <lineage>
        <taxon>Eukaryota</taxon>
        <taxon>Metazoa</taxon>
        <taxon>Ecdysozoa</taxon>
        <taxon>Arthropoda</taxon>
        <taxon>Hexapoda</taxon>
        <taxon>Insecta</taxon>
        <taxon>Pterygota</taxon>
        <taxon>Neoptera</taxon>
        <taxon>Endopterygota</taxon>
        <taxon>Lepidoptera</taxon>
        <taxon>Glossata</taxon>
        <taxon>Ditrysia</taxon>
        <taxon>Tineoidea</taxon>
        <taxon>Psychidae</taxon>
        <taxon>Oiketicinae</taxon>
        <taxon>Eumeta</taxon>
    </lineage>
</organism>
<dbReference type="EMBL" id="BGZK01001074">
    <property type="protein sequence ID" value="GBP70450.1"/>
    <property type="molecule type" value="Genomic_DNA"/>
</dbReference>
<accession>A0A4C1Y4M1</accession>
<evidence type="ECO:0000256" key="1">
    <source>
        <dbReference type="SAM" id="MobiDB-lite"/>
    </source>
</evidence>
<feature type="compositionally biased region" description="Basic and acidic residues" evidence="1">
    <location>
        <begin position="14"/>
        <end position="27"/>
    </location>
</feature>
<reference evidence="2 3" key="1">
    <citation type="journal article" date="2019" name="Commun. Biol.">
        <title>The bagworm genome reveals a unique fibroin gene that provides high tensile strength.</title>
        <authorList>
            <person name="Kono N."/>
            <person name="Nakamura H."/>
            <person name="Ohtoshi R."/>
            <person name="Tomita M."/>
            <person name="Numata K."/>
            <person name="Arakawa K."/>
        </authorList>
    </citation>
    <scope>NUCLEOTIDE SEQUENCE [LARGE SCALE GENOMIC DNA]</scope>
</reference>
<name>A0A4C1Y4M1_EUMVA</name>